<comment type="similarity">
    <text evidence="2">Belongs to the ABC transporter superfamily.</text>
</comment>
<evidence type="ECO:0000256" key="5">
    <source>
        <dbReference type="ARBA" id="ARBA00022596"/>
    </source>
</evidence>
<dbReference type="SUPFAM" id="SSF52540">
    <property type="entry name" value="P-loop containing nucleoside triphosphate hydrolases"/>
    <property type="match status" value="1"/>
</dbReference>
<keyword evidence="11" id="KW-0067">ATP-binding</keyword>
<dbReference type="AlphaFoldDB" id="A0A6G3ZZ68"/>
<evidence type="ECO:0000256" key="7">
    <source>
        <dbReference type="ARBA" id="ARBA00023065"/>
    </source>
</evidence>
<dbReference type="Pfam" id="PF00005">
    <property type="entry name" value="ABC_tran"/>
    <property type="match status" value="1"/>
</dbReference>
<dbReference type="InterPro" id="IPR050388">
    <property type="entry name" value="ABC_Ni/Peptide_Import"/>
</dbReference>
<evidence type="ECO:0000256" key="8">
    <source>
        <dbReference type="ARBA" id="ARBA00023112"/>
    </source>
</evidence>
<dbReference type="Gene3D" id="3.40.50.300">
    <property type="entry name" value="P-loop containing nucleotide triphosphate hydrolases"/>
    <property type="match status" value="1"/>
</dbReference>
<dbReference type="GO" id="GO:0016887">
    <property type="term" value="F:ATP hydrolysis activity"/>
    <property type="evidence" value="ECO:0007669"/>
    <property type="project" value="InterPro"/>
</dbReference>
<keyword evidence="6" id="KW-1278">Translocase</keyword>
<organism evidence="11">
    <name type="scientific">Paenibacillus sp. SYP-B3998</name>
    <dbReference type="NCBI Taxonomy" id="2678564"/>
    <lineage>
        <taxon>Bacteria</taxon>
        <taxon>Bacillati</taxon>
        <taxon>Bacillota</taxon>
        <taxon>Bacilli</taxon>
        <taxon>Bacillales</taxon>
        <taxon>Paenibacillaceae</taxon>
        <taxon>Paenibacillus</taxon>
    </lineage>
</organism>
<gene>
    <name evidence="11" type="ORF">GK047_15195</name>
</gene>
<sequence>MVKPRTEREKRIEAGRSLREVQLDDKLLDRYPHELSGGMLSRALIALALVNKPEVLIADEPTGSLDPIVKREILELLITKVREHRMTLLLISHDIRAARYVADRIMVIGDGQIIDDEVRVQQ</sequence>
<evidence type="ECO:0000256" key="4">
    <source>
        <dbReference type="ARBA" id="ARBA00022475"/>
    </source>
</evidence>
<evidence type="ECO:0000256" key="1">
    <source>
        <dbReference type="ARBA" id="ARBA00004370"/>
    </source>
</evidence>
<keyword evidence="9" id="KW-0472">Membrane</keyword>
<evidence type="ECO:0000313" key="11">
    <source>
        <dbReference type="EMBL" id="NEW07348.1"/>
    </source>
</evidence>
<reference evidence="11" key="1">
    <citation type="submission" date="2020-02" db="EMBL/GenBank/DDBJ databases">
        <authorList>
            <person name="Shen X.-R."/>
            <person name="Zhang Y.-X."/>
        </authorList>
    </citation>
    <scope>NUCLEOTIDE SEQUENCE</scope>
    <source>
        <strain evidence="11">SYP-B3998</strain>
    </source>
</reference>
<keyword evidence="3" id="KW-0813">Transport</keyword>
<dbReference type="InterPro" id="IPR003439">
    <property type="entry name" value="ABC_transporter-like_ATP-bd"/>
</dbReference>
<dbReference type="InterPro" id="IPR027417">
    <property type="entry name" value="P-loop_NTPase"/>
</dbReference>
<keyword evidence="7" id="KW-0406">Ion transport</keyword>
<keyword evidence="11" id="KW-0547">Nucleotide-binding</keyword>
<keyword evidence="8" id="KW-0921">Nickel transport</keyword>
<accession>A0A6G3ZZ68</accession>
<evidence type="ECO:0000256" key="6">
    <source>
        <dbReference type="ARBA" id="ARBA00022967"/>
    </source>
</evidence>
<evidence type="ECO:0000259" key="10">
    <source>
        <dbReference type="Pfam" id="PF00005"/>
    </source>
</evidence>
<comment type="caution">
    <text evidence="11">The sequence shown here is derived from an EMBL/GenBank/DDBJ whole genome shotgun (WGS) entry which is preliminary data.</text>
</comment>
<keyword evidence="5" id="KW-0533">Nickel</keyword>
<protein>
    <submittedName>
        <fullName evidence="11">ATP-binding cassette domain-containing protein</fullName>
    </submittedName>
</protein>
<dbReference type="GO" id="GO:0015675">
    <property type="term" value="P:nickel cation transport"/>
    <property type="evidence" value="ECO:0007669"/>
    <property type="project" value="UniProtKB-KW"/>
</dbReference>
<evidence type="ECO:0000256" key="3">
    <source>
        <dbReference type="ARBA" id="ARBA00022448"/>
    </source>
</evidence>
<dbReference type="PANTHER" id="PTHR43297:SF13">
    <property type="entry name" value="NICKEL ABC TRANSPORTER, ATP-BINDING PROTEIN"/>
    <property type="match status" value="1"/>
</dbReference>
<evidence type="ECO:0000256" key="9">
    <source>
        <dbReference type="ARBA" id="ARBA00023136"/>
    </source>
</evidence>
<name>A0A6G3ZZ68_9BACL</name>
<dbReference type="PANTHER" id="PTHR43297">
    <property type="entry name" value="OLIGOPEPTIDE TRANSPORT ATP-BINDING PROTEIN APPD"/>
    <property type="match status" value="1"/>
</dbReference>
<proteinExistence type="inferred from homology"/>
<keyword evidence="4" id="KW-1003">Cell membrane</keyword>
<dbReference type="GO" id="GO:0016020">
    <property type="term" value="C:membrane"/>
    <property type="evidence" value="ECO:0007669"/>
    <property type="project" value="UniProtKB-SubCell"/>
</dbReference>
<dbReference type="RefSeq" id="WP_163948163.1">
    <property type="nucleotide sequence ID" value="NZ_JAAIKC010000005.1"/>
</dbReference>
<comment type="subcellular location">
    <subcellularLocation>
        <location evidence="1">Membrane</location>
    </subcellularLocation>
</comment>
<dbReference type="EMBL" id="JAAIKC010000005">
    <property type="protein sequence ID" value="NEW07348.1"/>
    <property type="molecule type" value="Genomic_DNA"/>
</dbReference>
<evidence type="ECO:0000256" key="2">
    <source>
        <dbReference type="ARBA" id="ARBA00005417"/>
    </source>
</evidence>
<feature type="domain" description="ABC transporter" evidence="10">
    <location>
        <begin position="13"/>
        <end position="62"/>
    </location>
</feature>
<dbReference type="GO" id="GO:0005524">
    <property type="term" value="F:ATP binding"/>
    <property type="evidence" value="ECO:0007669"/>
    <property type="project" value="UniProtKB-KW"/>
</dbReference>